<protein>
    <submittedName>
        <fullName evidence="4">Uncharacterized protein</fullName>
    </submittedName>
</protein>
<feature type="compositionally biased region" description="Low complexity" evidence="2">
    <location>
        <begin position="224"/>
        <end position="257"/>
    </location>
</feature>
<evidence type="ECO:0000313" key="6">
    <source>
        <dbReference type="Proteomes" id="UP000468928"/>
    </source>
</evidence>
<accession>A0A6P1D8F3</accession>
<comment type="caution">
    <text evidence="4">The sequence shown here is derived from an EMBL/GenBank/DDBJ whole genome shotgun (WGS) entry which is preliminary data.</text>
</comment>
<feature type="region of interest" description="Disordered" evidence="2">
    <location>
        <begin position="195"/>
        <end position="445"/>
    </location>
</feature>
<feature type="compositionally biased region" description="Low complexity" evidence="2">
    <location>
        <begin position="407"/>
        <end position="426"/>
    </location>
</feature>
<keyword evidence="1" id="KW-0175">Coiled coil</keyword>
<keyword evidence="3" id="KW-0812">Transmembrane</keyword>
<dbReference type="Proteomes" id="UP000470876">
    <property type="component" value="Unassembled WGS sequence"/>
</dbReference>
<gene>
    <name evidence="4" type="ORF">GV789_15855</name>
    <name evidence="5" type="ORF">GV794_08445</name>
</gene>
<evidence type="ECO:0000313" key="4">
    <source>
        <dbReference type="EMBL" id="NEW45909.1"/>
    </source>
</evidence>
<evidence type="ECO:0000256" key="1">
    <source>
        <dbReference type="SAM" id="Coils"/>
    </source>
</evidence>
<feature type="coiled-coil region" evidence="1">
    <location>
        <begin position="96"/>
        <end position="152"/>
    </location>
</feature>
<sequence>MSDDVAVVANVCLIEDENPEKDIFEQLEDAERAAEEARKEYEKALEIKRENDEGIARLEEQIRHHETHYFNRDGEYPGFYQDESHQIAWLYTDEHYADWKEEHDLLQRNLEYLRGEHSEWIDENLRDAERELEEAEKKVRELRKKVEERKTLDSLMRSIQRIWARWWKRLLATLAILGAILLLIAAGYTVTKDDPAPPKPAKVENMPSAPADQKAPPVAEPDRSSQPAGSDAGADSGQADNPAPVPAPAVGSGSAADPAPPDSTPAEDSGPAADAANPGPAPAPGSGPAEDPGTAPAPGPVDHGQGGGQGQSQSDSAPTNSQPGNPWIPDVNLPDLGGGTTDGYVPDAGSPGRAETPGLGSVPGVGRGQGQGDGAPNYPQFGNPTVPGGNVPGLGGGTTHGFGPGTAPGADTGTKPNAGSNQPGSNGFSGSGPGDGSATHGSQKP</sequence>
<feature type="compositionally biased region" description="Low complexity" evidence="2">
    <location>
        <begin position="264"/>
        <end position="278"/>
    </location>
</feature>
<feature type="transmembrane region" description="Helical" evidence="3">
    <location>
        <begin position="170"/>
        <end position="190"/>
    </location>
</feature>
<dbReference type="Proteomes" id="UP000468928">
    <property type="component" value="Unassembled WGS sequence"/>
</dbReference>
<feature type="compositionally biased region" description="Gly residues" evidence="2">
    <location>
        <begin position="390"/>
        <end position="406"/>
    </location>
</feature>
<feature type="compositionally biased region" description="Gly residues" evidence="2">
    <location>
        <begin position="361"/>
        <end position="373"/>
    </location>
</feature>
<dbReference type="RefSeq" id="WP_163829413.1">
    <property type="nucleotide sequence ID" value="NZ_JAAGUX010000010.1"/>
</dbReference>
<dbReference type="EMBL" id="JAAGUZ010000039">
    <property type="protein sequence ID" value="NEW45909.1"/>
    <property type="molecule type" value="Genomic_DNA"/>
</dbReference>
<proteinExistence type="predicted"/>
<evidence type="ECO:0000256" key="3">
    <source>
        <dbReference type="SAM" id="Phobius"/>
    </source>
</evidence>
<dbReference type="AlphaFoldDB" id="A0A6P1D8F3"/>
<keyword evidence="3" id="KW-1133">Transmembrane helix</keyword>
<organism evidence="4 6">
    <name type="scientific">Nocardia cyriacigeorgica</name>
    <dbReference type="NCBI Taxonomy" id="135487"/>
    <lineage>
        <taxon>Bacteria</taxon>
        <taxon>Bacillati</taxon>
        <taxon>Actinomycetota</taxon>
        <taxon>Actinomycetes</taxon>
        <taxon>Mycobacteriales</taxon>
        <taxon>Nocardiaceae</taxon>
        <taxon>Nocardia</taxon>
    </lineage>
</organism>
<evidence type="ECO:0000313" key="7">
    <source>
        <dbReference type="Proteomes" id="UP000470876"/>
    </source>
</evidence>
<dbReference type="EMBL" id="JAAGUX010000010">
    <property type="protein sequence ID" value="NEW55680.1"/>
    <property type="molecule type" value="Genomic_DNA"/>
</dbReference>
<evidence type="ECO:0000313" key="5">
    <source>
        <dbReference type="EMBL" id="NEW55680.1"/>
    </source>
</evidence>
<keyword evidence="7" id="KW-1185">Reference proteome</keyword>
<feature type="compositionally biased region" description="Polar residues" evidence="2">
    <location>
        <begin position="315"/>
        <end position="324"/>
    </location>
</feature>
<evidence type="ECO:0000256" key="2">
    <source>
        <dbReference type="SAM" id="MobiDB-lite"/>
    </source>
</evidence>
<feature type="coiled-coil region" evidence="1">
    <location>
        <begin position="20"/>
        <end position="51"/>
    </location>
</feature>
<keyword evidence="3" id="KW-0472">Membrane</keyword>
<reference evidence="6 7" key="1">
    <citation type="submission" date="2020-01" db="EMBL/GenBank/DDBJ databases">
        <title>Genetics and antimicrobial susceptibilities of Nocardia species isolated from the soil; a comparison with species isolated from humans.</title>
        <authorList>
            <person name="Carrasco G."/>
            <person name="Monzon S."/>
            <person name="Sansegundo M."/>
            <person name="Garcia E."/>
            <person name="Garrido N."/>
            <person name="Medina M.J."/>
            <person name="Villalon P."/>
            <person name="Ramirez-Arocha A.C."/>
            <person name="Jimenez P."/>
            <person name="Cuesta I."/>
            <person name="Valdezate S."/>
        </authorList>
    </citation>
    <scope>NUCLEOTIDE SEQUENCE [LARGE SCALE GENOMIC DNA]</scope>
    <source>
        <strain evidence="4 6">CNM20110639</strain>
        <strain evidence="5 7">CNM20110649</strain>
    </source>
</reference>
<name>A0A6P1D8F3_9NOCA</name>